<dbReference type="Gene3D" id="3.30.70.270">
    <property type="match status" value="1"/>
</dbReference>
<feature type="transmembrane region" description="Helical" evidence="1">
    <location>
        <begin position="173"/>
        <end position="193"/>
    </location>
</feature>
<protein>
    <submittedName>
        <fullName evidence="3">Diguanylate cyclase (GGDEF) domain-containing protein</fullName>
    </submittedName>
</protein>
<dbReference type="AlphaFoldDB" id="A0A1I0YV73"/>
<feature type="transmembrane region" description="Helical" evidence="1">
    <location>
        <begin position="59"/>
        <end position="82"/>
    </location>
</feature>
<dbReference type="PROSITE" id="PS50887">
    <property type="entry name" value="GGDEF"/>
    <property type="match status" value="1"/>
</dbReference>
<organism evidence="3 4">
    <name type="scientific">Acetitomaculum ruminis DSM 5522</name>
    <dbReference type="NCBI Taxonomy" id="1120918"/>
    <lineage>
        <taxon>Bacteria</taxon>
        <taxon>Bacillati</taxon>
        <taxon>Bacillota</taxon>
        <taxon>Clostridia</taxon>
        <taxon>Lachnospirales</taxon>
        <taxon>Lachnospiraceae</taxon>
        <taxon>Acetitomaculum</taxon>
    </lineage>
</organism>
<feature type="domain" description="GGDEF" evidence="2">
    <location>
        <begin position="239"/>
        <end position="363"/>
    </location>
</feature>
<feature type="transmembrane region" description="Helical" evidence="1">
    <location>
        <begin position="102"/>
        <end position="121"/>
    </location>
</feature>
<keyword evidence="1" id="KW-1133">Transmembrane helix</keyword>
<evidence type="ECO:0000313" key="3">
    <source>
        <dbReference type="EMBL" id="SFB17151.1"/>
    </source>
</evidence>
<dbReference type="Proteomes" id="UP000198838">
    <property type="component" value="Unassembled WGS sequence"/>
</dbReference>
<dbReference type="Pfam" id="PF00990">
    <property type="entry name" value="GGDEF"/>
    <property type="match status" value="1"/>
</dbReference>
<keyword evidence="1" id="KW-0812">Transmembrane</keyword>
<dbReference type="PANTHER" id="PTHR45138">
    <property type="entry name" value="REGULATORY COMPONENTS OF SENSORY TRANSDUCTION SYSTEM"/>
    <property type="match status" value="1"/>
</dbReference>
<dbReference type="SUPFAM" id="SSF55073">
    <property type="entry name" value="Nucleotide cyclase"/>
    <property type="match status" value="1"/>
</dbReference>
<dbReference type="EMBL" id="FOJY01000011">
    <property type="protein sequence ID" value="SFB17151.1"/>
    <property type="molecule type" value="Genomic_DNA"/>
</dbReference>
<dbReference type="SMART" id="SM00267">
    <property type="entry name" value="GGDEF"/>
    <property type="match status" value="1"/>
</dbReference>
<dbReference type="InterPro" id="IPR043128">
    <property type="entry name" value="Rev_trsase/Diguanyl_cyclase"/>
</dbReference>
<evidence type="ECO:0000259" key="2">
    <source>
        <dbReference type="PROSITE" id="PS50887"/>
    </source>
</evidence>
<dbReference type="InterPro" id="IPR000160">
    <property type="entry name" value="GGDEF_dom"/>
</dbReference>
<dbReference type="InterPro" id="IPR029787">
    <property type="entry name" value="Nucleotide_cyclase"/>
</dbReference>
<dbReference type="STRING" id="1120918.SAMN05216249_11184"/>
<proteinExistence type="predicted"/>
<gene>
    <name evidence="3" type="ORF">SAMN05216249_11184</name>
</gene>
<name>A0A1I0YV73_9FIRM</name>
<keyword evidence="4" id="KW-1185">Reference proteome</keyword>
<dbReference type="InterPro" id="IPR050469">
    <property type="entry name" value="Diguanylate_Cyclase"/>
</dbReference>
<dbReference type="NCBIfam" id="TIGR00254">
    <property type="entry name" value="GGDEF"/>
    <property type="match status" value="1"/>
</dbReference>
<evidence type="ECO:0000256" key="1">
    <source>
        <dbReference type="SAM" id="Phobius"/>
    </source>
</evidence>
<dbReference type="GO" id="GO:0052621">
    <property type="term" value="F:diguanylate cyclase activity"/>
    <property type="evidence" value="ECO:0007669"/>
    <property type="project" value="TreeGrafter"/>
</dbReference>
<dbReference type="OrthoDB" id="9804955at2"/>
<accession>A0A1I0YV73</accession>
<feature type="transmembrane region" description="Helical" evidence="1">
    <location>
        <begin position="35"/>
        <end position="52"/>
    </location>
</feature>
<feature type="transmembrane region" description="Helical" evidence="1">
    <location>
        <begin position="128"/>
        <end position="161"/>
    </location>
</feature>
<reference evidence="3 4" key="1">
    <citation type="submission" date="2016-10" db="EMBL/GenBank/DDBJ databases">
        <authorList>
            <person name="de Groot N.N."/>
        </authorList>
    </citation>
    <scope>NUCLEOTIDE SEQUENCE [LARGE SCALE GENOMIC DNA]</scope>
    <source>
        <strain evidence="3 4">DSM 5522</strain>
    </source>
</reference>
<dbReference type="CDD" id="cd01949">
    <property type="entry name" value="GGDEF"/>
    <property type="match status" value="1"/>
</dbReference>
<keyword evidence="1" id="KW-0472">Membrane</keyword>
<dbReference type="PANTHER" id="PTHR45138:SF9">
    <property type="entry name" value="DIGUANYLATE CYCLASE DGCM-RELATED"/>
    <property type="match status" value="1"/>
</dbReference>
<evidence type="ECO:0000313" key="4">
    <source>
        <dbReference type="Proteomes" id="UP000198838"/>
    </source>
</evidence>
<sequence>MDNGFKELKNLFLYKTSDEISRRIYFENTYVMKKITLIFSIQEIFAVLFFYIQCKIEKLSLLSFSLIQASIGFGVNFGYFILSHTLMTKEKISPVLKKCIQIAYFMIVLIWGMYISYYHYVRGEQMNMFYLVVFGISSFVTLPQGTSFISVSLPFIIFYIILFNEDQARGITLLNYIGLAFICQLTSFMRYQLKIKQFSQMVKIENINALLGKESREDSMTGLRNRFALKDDLDCFKGKKVCVLMADIDFFKQFNDTFGHRVGDIVIKEIARTVKEVFEGEYCYRYGGDELMVIVPDATLVYMEDQVALWKKKISEIHIEGVGRKLSCSHGYAFGMVYNMKDLEKIHEEADIELYKAKENRSW</sequence>